<protein>
    <submittedName>
        <fullName evidence="1">Uncharacterized protein</fullName>
    </submittedName>
</protein>
<gene>
    <name evidence="1" type="ORF">AVEN_236584_1</name>
</gene>
<organism evidence="1 2">
    <name type="scientific">Araneus ventricosus</name>
    <name type="common">Orbweaver spider</name>
    <name type="synonym">Epeira ventricosa</name>
    <dbReference type="NCBI Taxonomy" id="182803"/>
    <lineage>
        <taxon>Eukaryota</taxon>
        <taxon>Metazoa</taxon>
        <taxon>Ecdysozoa</taxon>
        <taxon>Arthropoda</taxon>
        <taxon>Chelicerata</taxon>
        <taxon>Arachnida</taxon>
        <taxon>Araneae</taxon>
        <taxon>Araneomorphae</taxon>
        <taxon>Entelegynae</taxon>
        <taxon>Araneoidea</taxon>
        <taxon>Araneidae</taxon>
        <taxon>Araneus</taxon>
    </lineage>
</organism>
<evidence type="ECO:0000313" key="2">
    <source>
        <dbReference type="Proteomes" id="UP000499080"/>
    </source>
</evidence>
<keyword evidence="2" id="KW-1185">Reference proteome</keyword>
<sequence>MQRLKTCSHIVEPSGLLFTSQIAILVCSSLALEACNIFDTARVQVNANELVTTRQACRAKLIANYSKNRARRQPRIRTPNIPFPKPVALTTQPARL</sequence>
<reference evidence="1 2" key="1">
    <citation type="journal article" date="2019" name="Sci. Rep.">
        <title>Orb-weaving spider Araneus ventricosus genome elucidates the spidroin gene catalogue.</title>
        <authorList>
            <person name="Kono N."/>
            <person name="Nakamura H."/>
            <person name="Ohtoshi R."/>
            <person name="Moran D.A.P."/>
            <person name="Shinohara A."/>
            <person name="Yoshida Y."/>
            <person name="Fujiwara M."/>
            <person name="Mori M."/>
            <person name="Tomita M."/>
            <person name="Arakawa K."/>
        </authorList>
    </citation>
    <scope>NUCLEOTIDE SEQUENCE [LARGE SCALE GENOMIC DNA]</scope>
</reference>
<comment type="caution">
    <text evidence="1">The sequence shown here is derived from an EMBL/GenBank/DDBJ whole genome shotgun (WGS) entry which is preliminary data.</text>
</comment>
<dbReference type="EMBL" id="BGPR01003120">
    <property type="protein sequence ID" value="GBM83929.1"/>
    <property type="molecule type" value="Genomic_DNA"/>
</dbReference>
<dbReference type="AlphaFoldDB" id="A0A4Y2J2X7"/>
<proteinExistence type="predicted"/>
<name>A0A4Y2J2X7_ARAVE</name>
<evidence type="ECO:0000313" key="1">
    <source>
        <dbReference type="EMBL" id="GBM83929.1"/>
    </source>
</evidence>
<accession>A0A4Y2J2X7</accession>
<dbReference type="Proteomes" id="UP000499080">
    <property type="component" value="Unassembled WGS sequence"/>
</dbReference>